<feature type="region of interest" description="Disordered" evidence="1">
    <location>
        <begin position="72"/>
        <end position="104"/>
    </location>
</feature>
<name>M1Y3J4_NATM8</name>
<feature type="compositionally biased region" description="Low complexity" evidence="1">
    <location>
        <begin position="80"/>
        <end position="94"/>
    </location>
</feature>
<keyword evidence="4" id="KW-1185">Reference proteome</keyword>
<evidence type="ECO:0000256" key="1">
    <source>
        <dbReference type="SAM" id="MobiDB-lite"/>
    </source>
</evidence>
<organism evidence="3 4">
    <name type="scientific">Natronomonas moolapensis (strain DSM 18674 / CECT 7526 / JCM 14361 / 8.8.11)</name>
    <dbReference type="NCBI Taxonomy" id="268739"/>
    <lineage>
        <taxon>Archaea</taxon>
        <taxon>Methanobacteriati</taxon>
        <taxon>Methanobacteriota</taxon>
        <taxon>Stenosarchaea group</taxon>
        <taxon>Halobacteria</taxon>
        <taxon>Halobacteriales</taxon>
        <taxon>Natronomonadaceae</taxon>
        <taxon>Natronomonas</taxon>
    </lineage>
</organism>
<dbReference type="GeneID" id="42101611"/>
<evidence type="ECO:0000256" key="2">
    <source>
        <dbReference type="SAM" id="Phobius"/>
    </source>
</evidence>
<evidence type="ECO:0000313" key="4">
    <source>
        <dbReference type="Proteomes" id="UP000011867"/>
    </source>
</evidence>
<feature type="transmembrane region" description="Helical" evidence="2">
    <location>
        <begin position="233"/>
        <end position="255"/>
    </location>
</feature>
<keyword evidence="2" id="KW-0472">Membrane</keyword>
<evidence type="ECO:0000313" key="3">
    <source>
        <dbReference type="EMBL" id="CCQ37088.1"/>
    </source>
</evidence>
<dbReference type="STRING" id="268739.Nmlp_2940A"/>
<accession>M1Y3J4</accession>
<dbReference type="EMBL" id="HF582854">
    <property type="protein sequence ID" value="CCQ37088.1"/>
    <property type="molecule type" value="Genomic_DNA"/>
</dbReference>
<sequence length="265" mass="28315">MIRRTSLVIVIVCVAGLALSGLVVPGATTGTSENSDNSREAVVTSSDVVNKNTPTFGINISASPELKTQERRFKTASNQTSNASESLSETTSTIEEADSYGGVEHNRAKQNITEIEQGLNNLSTAEDGIKKVLKEGRGQKDVTPAEQFLLLSVIEEERRETESTAENSLNQYENAVSVQRRGTQSTVITYFAGALLAGLFGGAALGSVVPLIEARNVRNKMKLSRNVSYNRRAGIVPVIVGAIVLVSGFAVIWHIGVLDLIGVIL</sequence>
<proteinExistence type="predicted"/>
<keyword evidence="2" id="KW-1133">Transmembrane helix</keyword>
<gene>
    <name evidence="3" type="ORF">Nmlp_2940A</name>
</gene>
<protein>
    <submittedName>
        <fullName evidence="3">Uncharacterized protein</fullName>
    </submittedName>
</protein>
<dbReference type="Proteomes" id="UP000011867">
    <property type="component" value="Chromosome"/>
</dbReference>
<dbReference type="HOGENOM" id="CLU_1048139_0_0_2"/>
<dbReference type="eggNOG" id="ENOG502N5SV">
    <property type="taxonomic scope" value="Archaea"/>
</dbReference>
<reference evidence="3 4" key="1">
    <citation type="journal article" date="2013" name="Genome Announc.">
        <title>Genome of the haloarchaeon Natronomonas moolapensis, a neutrophilic member of a previously haloalkaliphilic genus.</title>
        <authorList>
            <person name="Dyall-Smith M.L."/>
            <person name="Pfeiffer F."/>
            <person name="Oberwinkler T."/>
            <person name="Klee K."/>
            <person name="Rampp M."/>
            <person name="Palm P."/>
            <person name="Gross K."/>
            <person name="Schuster S.C."/>
            <person name="Oesterhelt D."/>
        </authorList>
    </citation>
    <scope>NUCLEOTIDE SEQUENCE [LARGE SCALE GENOMIC DNA]</scope>
    <source>
        <strain evidence="4">DSM 18674 / JCM 14361 / 8.8.11</strain>
    </source>
</reference>
<dbReference type="RefSeq" id="WP_015409841.1">
    <property type="nucleotide sequence ID" value="NC_020388.1"/>
</dbReference>
<dbReference type="KEGG" id="nmo:Nmlp_2940A"/>
<dbReference type="AlphaFoldDB" id="M1Y3J4"/>
<keyword evidence="2" id="KW-0812">Transmembrane</keyword>
<feature type="transmembrane region" description="Helical" evidence="2">
    <location>
        <begin position="187"/>
        <end position="212"/>
    </location>
</feature>